<dbReference type="EMBL" id="BAAANY010000015">
    <property type="protein sequence ID" value="GAA1687898.1"/>
    <property type="molecule type" value="Genomic_DNA"/>
</dbReference>
<gene>
    <name evidence="2" type="ORF">GCM10009765_41720</name>
</gene>
<keyword evidence="1" id="KW-0812">Transmembrane</keyword>
<feature type="transmembrane region" description="Helical" evidence="1">
    <location>
        <begin position="99"/>
        <end position="126"/>
    </location>
</feature>
<keyword evidence="3" id="KW-1185">Reference proteome</keyword>
<evidence type="ECO:0000313" key="3">
    <source>
        <dbReference type="Proteomes" id="UP001500618"/>
    </source>
</evidence>
<evidence type="ECO:0000256" key="1">
    <source>
        <dbReference type="SAM" id="Phobius"/>
    </source>
</evidence>
<evidence type="ECO:0008006" key="4">
    <source>
        <dbReference type="Google" id="ProtNLM"/>
    </source>
</evidence>
<name>A0ABP4THG9_9ACTN</name>
<reference evidence="3" key="1">
    <citation type="journal article" date="2019" name="Int. J. Syst. Evol. Microbiol.">
        <title>The Global Catalogue of Microorganisms (GCM) 10K type strain sequencing project: providing services to taxonomists for standard genome sequencing and annotation.</title>
        <authorList>
            <consortium name="The Broad Institute Genomics Platform"/>
            <consortium name="The Broad Institute Genome Sequencing Center for Infectious Disease"/>
            <person name="Wu L."/>
            <person name="Ma J."/>
        </authorList>
    </citation>
    <scope>NUCLEOTIDE SEQUENCE [LARGE SCALE GENOMIC DNA]</scope>
    <source>
        <strain evidence="3">JCM 14718</strain>
    </source>
</reference>
<feature type="transmembrane region" description="Helical" evidence="1">
    <location>
        <begin position="21"/>
        <end position="48"/>
    </location>
</feature>
<evidence type="ECO:0000313" key="2">
    <source>
        <dbReference type="EMBL" id="GAA1687898.1"/>
    </source>
</evidence>
<dbReference type="RefSeq" id="WP_163569566.1">
    <property type="nucleotide sequence ID" value="NZ_BAAANY010000015.1"/>
</dbReference>
<proteinExistence type="predicted"/>
<comment type="caution">
    <text evidence="2">The sequence shown here is derived from an EMBL/GenBank/DDBJ whole genome shotgun (WGS) entry which is preliminary data.</text>
</comment>
<keyword evidence="1" id="KW-1133">Transmembrane helix</keyword>
<feature type="transmembrane region" description="Helical" evidence="1">
    <location>
        <begin position="205"/>
        <end position="225"/>
    </location>
</feature>
<accession>A0ABP4THG9</accession>
<feature type="transmembrane region" description="Helical" evidence="1">
    <location>
        <begin position="146"/>
        <end position="172"/>
    </location>
</feature>
<dbReference type="Proteomes" id="UP001500618">
    <property type="component" value="Unassembled WGS sequence"/>
</dbReference>
<keyword evidence="1" id="KW-0472">Membrane</keyword>
<protein>
    <recommendedName>
        <fullName evidence="4">DUF4386 family protein</fullName>
    </recommendedName>
</protein>
<organism evidence="2 3">
    <name type="scientific">Fodinicola feengrottensis</name>
    <dbReference type="NCBI Taxonomy" id="435914"/>
    <lineage>
        <taxon>Bacteria</taxon>
        <taxon>Bacillati</taxon>
        <taxon>Actinomycetota</taxon>
        <taxon>Actinomycetes</taxon>
        <taxon>Mycobacteriales</taxon>
        <taxon>Fodinicola</taxon>
    </lineage>
</organism>
<sequence>MSTETSPQQATDQPRALPGPPLLTVGIVFVVLFLAGLIGSTVVAGTTFPSPFDAPSRILGYFTQHQSATLLVGFFQFAAAVPLMLFTATVYARLRHFGVAVAGSVIALTGGLAASVFLMLSGILTWPLARPEVLGDPAVVRAVQDLSFLTGGPAHVVFFGLFMAGVSVVALFTRMLPRWVAILGVVLAVIAEFSTLSLVVPALAILLPLARFPGFVWLIAVGALLPRQFTVRRGR</sequence>
<feature type="transmembrane region" description="Helical" evidence="1">
    <location>
        <begin position="179"/>
        <end position="199"/>
    </location>
</feature>
<feature type="transmembrane region" description="Helical" evidence="1">
    <location>
        <begin position="68"/>
        <end position="92"/>
    </location>
</feature>